<keyword evidence="2" id="KW-1185">Reference proteome</keyword>
<organism evidence="1 2">
    <name type="scientific">Sulfuritalea hydrogenivorans sk43H</name>
    <dbReference type="NCBI Taxonomy" id="1223802"/>
    <lineage>
        <taxon>Bacteria</taxon>
        <taxon>Pseudomonadati</taxon>
        <taxon>Pseudomonadota</taxon>
        <taxon>Betaproteobacteria</taxon>
        <taxon>Nitrosomonadales</taxon>
        <taxon>Sterolibacteriaceae</taxon>
        <taxon>Sulfuritalea</taxon>
    </lineage>
</organism>
<proteinExistence type="predicted"/>
<dbReference type="Proteomes" id="UP000031637">
    <property type="component" value="Chromosome"/>
</dbReference>
<dbReference type="Gene3D" id="3.90.226.10">
    <property type="entry name" value="2-enoyl-CoA Hydratase, Chain A, domain 1"/>
    <property type="match status" value="1"/>
</dbReference>
<dbReference type="HOGENOM" id="CLU_1085541_0_0_4"/>
<evidence type="ECO:0000313" key="1">
    <source>
        <dbReference type="EMBL" id="BAO31030.1"/>
    </source>
</evidence>
<reference evidence="1 2" key="1">
    <citation type="journal article" date="2014" name="Syst. Appl. Microbiol.">
        <title>Complete genomes of freshwater sulfur oxidizers Sulfuricella denitrificans skB26 and Sulfuritalea hydrogenivorans sk43H: genetic insights into the sulfur oxidation pathway of betaproteobacteria.</title>
        <authorList>
            <person name="Watanabe T."/>
            <person name="Kojima H."/>
            <person name="Fukui M."/>
        </authorList>
    </citation>
    <scope>NUCLEOTIDE SEQUENCE [LARGE SCALE GENOMIC DNA]</scope>
    <source>
        <strain evidence="1">DSM22779</strain>
    </source>
</reference>
<name>W0SJZ1_9PROT</name>
<dbReference type="EMBL" id="AP012547">
    <property type="protein sequence ID" value="BAO31030.1"/>
    <property type="molecule type" value="Genomic_DNA"/>
</dbReference>
<dbReference type="SUPFAM" id="SSF52096">
    <property type="entry name" value="ClpP/crotonase"/>
    <property type="match status" value="1"/>
</dbReference>
<evidence type="ECO:0000313" key="2">
    <source>
        <dbReference type="Proteomes" id="UP000031637"/>
    </source>
</evidence>
<accession>W0SJZ1</accession>
<dbReference type="AlphaFoldDB" id="W0SJZ1"/>
<dbReference type="InterPro" id="IPR029045">
    <property type="entry name" value="ClpP/crotonase-like_dom_sf"/>
</dbReference>
<protein>
    <submittedName>
        <fullName evidence="1">Uncharacterized protein</fullName>
    </submittedName>
</protein>
<dbReference type="STRING" id="1223802.SUTH_03257"/>
<gene>
    <name evidence="1" type="ORF">SUTH_03257</name>
</gene>
<sequence length="256" mass="28673">MTQGELPSGVLGVVLRGSITSNDVAIFQKLLAPYLDKNYFNSNPKPQWYKPKPHDIGYLVSLDSEGGDLYAAMAIGRMFRKARVWAQVGWSGKCMSSCVILLAGAVKRSTFDGGPVGIHRPYSIDTNAISFEALQTKTTKLGADVSAYLREMNIPESLYENMKQIPPETIRVLSYSELKTFGLYDSDPVFSELNDNSEAHLARVTKGEYLSRKAQSKKCQMEGYKRLRLGNDGLPDTLEFAKMVRECDEMTIYKER</sequence>
<dbReference type="KEGG" id="shd:SUTH_03257"/>